<evidence type="ECO:0000313" key="1">
    <source>
        <dbReference type="EMBL" id="MFD0856932.1"/>
    </source>
</evidence>
<proteinExistence type="predicted"/>
<evidence type="ECO:0008006" key="3">
    <source>
        <dbReference type="Google" id="ProtNLM"/>
    </source>
</evidence>
<dbReference type="EMBL" id="JBHTIR010004306">
    <property type="protein sequence ID" value="MFD0856932.1"/>
    <property type="molecule type" value="Genomic_DNA"/>
</dbReference>
<dbReference type="Proteomes" id="UP001597083">
    <property type="component" value="Unassembled WGS sequence"/>
</dbReference>
<keyword evidence="2" id="KW-1185">Reference proteome</keyword>
<organism evidence="1 2">
    <name type="scientific">Actinomadura adrarensis</name>
    <dbReference type="NCBI Taxonomy" id="1819600"/>
    <lineage>
        <taxon>Bacteria</taxon>
        <taxon>Bacillati</taxon>
        <taxon>Actinomycetota</taxon>
        <taxon>Actinomycetes</taxon>
        <taxon>Streptosporangiales</taxon>
        <taxon>Thermomonosporaceae</taxon>
        <taxon>Actinomadura</taxon>
    </lineage>
</organism>
<sequence>MAAGLTLGATGCMGLPSEDGARDAGNAIKLTAAQVLGKVSEKTGQTDAFQADLSMKMTGSSEGNMSMSGSMQYRTKPDVAYRMNISDITAAGQSMPGGMEQILVDKTMYMKMPMLQQLGGMPASKPWIRISLEELEKESGVNFDQLLEQSRQMDPIVNTKMLTASKDVREVGKETVDGVQTTHYSGTYRMQDAIAQLPADQQQAYREAIAESGMESMKFDLWVDDQQLPRQMTMKSDQTAAGAMTMTMKFKDFGKAVQITAPPAGQVTDLKDMMGRMPTS</sequence>
<reference evidence="2" key="1">
    <citation type="journal article" date="2019" name="Int. J. Syst. Evol. Microbiol.">
        <title>The Global Catalogue of Microorganisms (GCM) 10K type strain sequencing project: providing services to taxonomists for standard genome sequencing and annotation.</title>
        <authorList>
            <consortium name="The Broad Institute Genomics Platform"/>
            <consortium name="The Broad Institute Genome Sequencing Center for Infectious Disease"/>
            <person name="Wu L."/>
            <person name="Ma J."/>
        </authorList>
    </citation>
    <scope>NUCLEOTIDE SEQUENCE [LARGE SCALE GENOMIC DNA]</scope>
    <source>
        <strain evidence="2">JCM 31696</strain>
    </source>
</reference>
<gene>
    <name evidence="1" type="ORF">ACFQ07_32175</name>
</gene>
<comment type="caution">
    <text evidence="1">The sequence shown here is derived from an EMBL/GenBank/DDBJ whole genome shotgun (WGS) entry which is preliminary data.</text>
</comment>
<dbReference type="InterPro" id="IPR029046">
    <property type="entry name" value="LolA/LolB/LppX"/>
</dbReference>
<accession>A0ABW3CSK4</accession>
<dbReference type="Gene3D" id="2.50.20.20">
    <property type="match status" value="1"/>
</dbReference>
<name>A0ABW3CSK4_9ACTN</name>
<evidence type="ECO:0000313" key="2">
    <source>
        <dbReference type="Proteomes" id="UP001597083"/>
    </source>
</evidence>
<dbReference type="SUPFAM" id="SSF89392">
    <property type="entry name" value="Prokaryotic lipoproteins and lipoprotein localization factors"/>
    <property type="match status" value="1"/>
</dbReference>
<protein>
    <recommendedName>
        <fullName evidence="3">LppX_LprAFG lipoprotein</fullName>
    </recommendedName>
</protein>